<keyword evidence="9" id="KW-1185">Reference proteome</keyword>
<dbReference type="Gene3D" id="2.40.170.20">
    <property type="entry name" value="TonB-dependent receptor, beta-barrel domain"/>
    <property type="match status" value="1"/>
</dbReference>
<dbReference type="EMBL" id="JAULRT010000052">
    <property type="protein sequence ID" value="MDO3382417.1"/>
    <property type="molecule type" value="Genomic_DNA"/>
</dbReference>
<dbReference type="PANTHER" id="PTHR30069:SF29">
    <property type="entry name" value="HEMOGLOBIN AND HEMOGLOBIN-HAPTOGLOBIN-BINDING PROTEIN 1-RELATED"/>
    <property type="match status" value="1"/>
</dbReference>
<keyword evidence="8" id="KW-0675">Receptor</keyword>
<evidence type="ECO:0000256" key="5">
    <source>
        <dbReference type="ARBA" id="ARBA00022729"/>
    </source>
</evidence>
<dbReference type="RefSeq" id="WP_302712658.1">
    <property type="nucleotide sequence ID" value="NZ_JAULRT010000052.1"/>
</dbReference>
<sequence>MSRQLKRVSWLTIGRNHHWRRQWIAVSRLTLLALMLSFPLLARAAEAPGALTFIVTNEDTDRPLADVRVIIKERETGATQAFTTDAEGRIIAEQLDPGLYAVNLSKSGFASSYEPSLRVVTRKNIKVEFELKEEDIEEVLILGQEAEAIASVNGTYLDREALRSAVGGGADPLLGLDGLPGLASSSEFAAFSVRGRGPRDNLLFVDDFPFDKAVHFDATLGEQEDVGGGGRFSIFAPNVISGAEFSPGGWGAAYGGRAASLLKLEVADGNPSPSASFRYDLAGYEVGYDGPTGITEDSTMLISARQLDFGDFFETIEELDIGAPVLRDIIVKSVMPINSDHTVEILLMDTHEDYTRGVDNVFASPNFEDTSLQDSEQDSDLYGATLRSLIGDQAVWTNKIYYRKSDKVSSEGEAYPDLVPEGSPASSYPVREDIITVGENETEIGWRSDFETVNRWGVLTTGLRVTQIELDYSTVLDGDWNRFIYDQDDFRPDPNQFYIVLTPESINSSLNQKETSYVGYIDQVFELGDWDVRTGVRFEQDGFADESFASPRFSVNWRPDNRIRYFSTAGVFHQSPRYLELAANEANDLKTEEITHSSIGFEYFPSNSWSVLVEAYYQILDDLVVDLDRTSETFANIGEGTSYGVDFVVNGTILEGLYATATYSYNDAVIDRKDGRGEVADEFSREHVATLGLTWEINDRWKVAGSYKFLSGRPDDEFIVHSDVLGAGQPLRYSKEITARSVGRKSGSGTLNIRVDYRRAFGAIDVTTFLDIINVTATSSSDDTEFDYRRGIEVEDDSEAEPLIGLRLDYAW</sequence>
<name>A0ABT8TE78_9GAMM</name>
<dbReference type="SUPFAM" id="SSF49478">
    <property type="entry name" value="Cna protein B-type domain"/>
    <property type="match status" value="1"/>
</dbReference>
<dbReference type="InterPro" id="IPR036942">
    <property type="entry name" value="Beta-barrel_TonB_sf"/>
</dbReference>
<evidence type="ECO:0000256" key="2">
    <source>
        <dbReference type="ARBA" id="ARBA00022448"/>
    </source>
</evidence>
<evidence type="ECO:0000313" key="8">
    <source>
        <dbReference type="EMBL" id="MDO3382417.1"/>
    </source>
</evidence>
<gene>
    <name evidence="8" type="ORF">QWI16_09540</name>
</gene>
<comment type="subcellular location">
    <subcellularLocation>
        <location evidence="1">Cell outer membrane</location>
        <topology evidence="1">Multi-pass membrane protein</topology>
    </subcellularLocation>
</comment>
<comment type="caution">
    <text evidence="8">The sequence shown here is derived from an EMBL/GenBank/DDBJ whole genome shotgun (WGS) entry which is preliminary data.</text>
</comment>
<keyword evidence="6" id="KW-0472">Membrane</keyword>
<dbReference type="PANTHER" id="PTHR30069">
    <property type="entry name" value="TONB-DEPENDENT OUTER MEMBRANE RECEPTOR"/>
    <property type="match status" value="1"/>
</dbReference>
<dbReference type="Proteomes" id="UP001168380">
    <property type="component" value="Unassembled WGS sequence"/>
</dbReference>
<keyword evidence="5" id="KW-0732">Signal</keyword>
<dbReference type="InterPro" id="IPR039426">
    <property type="entry name" value="TonB-dep_rcpt-like"/>
</dbReference>
<proteinExistence type="predicted"/>
<keyword evidence="4" id="KW-0812">Transmembrane</keyword>
<evidence type="ECO:0000256" key="1">
    <source>
        <dbReference type="ARBA" id="ARBA00004571"/>
    </source>
</evidence>
<dbReference type="SUPFAM" id="SSF56935">
    <property type="entry name" value="Porins"/>
    <property type="match status" value="1"/>
</dbReference>
<dbReference type="Gene3D" id="2.60.40.1120">
    <property type="entry name" value="Carboxypeptidase-like, regulatory domain"/>
    <property type="match status" value="1"/>
</dbReference>
<evidence type="ECO:0000256" key="7">
    <source>
        <dbReference type="ARBA" id="ARBA00023237"/>
    </source>
</evidence>
<dbReference type="Pfam" id="PF13620">
    <property type="entry name" value="CarboxypepD_reg"/>
    <property type="match status" value="1"/>
</dbReference>
<keyword evidence="3" id="KW-1134">Transmembrane beta strand</keyword>
<keyword evidence="2" id="KW-0813">Transport</keyword>
<organism evidence="8 9">
    <name type="scientific">Gilvimarinus algae</name>
    <dbReference type="NCBI Taxonomy" id="3058037"/>
    <lineage>
        <taxon>Bacteria</taxon>
        <taxon>Pseudomonadati</taxon>
        <taxon>Pseudomonadota</taxon>
        <taxon>Gammaproteobacteria</taxon>
        <taxon>Cellvibrionales</taxon>
        <taxon>Cellvibrionaceae</taxon>
        <taxon>Gilvimarinus</taxon>
    </lineage>
</organism>
<evidence type="ECO:0000313" key="9">
    <source>
        <dbReference type="Proteomes" id="UP001168380"/>
    </source>
</evidence>
<evidence type="ECO:0000256" key="3">
    <source>
        <dbReference type="ARBA" id="ARBA00022452"/>
    </source>
</evidence>
<reference evidence="8" key="1">
    <citation type="submission" date="2023-07" db="EMBL/GenBank/DDBJ databases">
        <title>Gilvimarinus algae sp. nov., isolated from the surface of Kelp.</title>
        <authorList>
            <person name="Sun Y.Y."/>
            <person name="Gong Y."/>
            <person name="Du Z.J."/>
        </authorList>
    </citation>
    <scope>NUCLEOTIDE SEQUENCE</scope>
    <source>
        <strain evidence="8">SDUM040014</strain>
    </source>
</reference>
<evidence type="ECO:0000256" key="4">
    <source>
        <dbReference type="ARBA" id="ARBA00022692"/>
    </source>
</evidence>
<keyword evidence="7" id="KW-0998">Cell outer membrane</keyword>
<evidence type="ECO:0000256" key="6">
    <source>
        <dbReference type="ARBA" id="ARBA00023136"/>
    </source>
</evidence>
<protein>
    <submittedName>
        <fullName evidence="8">TonB-dependent receptor</fullName>
    </submittedName>
</protein>
<accession>A0ABT8TE78</accession>